<gene>
    <name evidence="1" type="ORF">F2Q68_00021593</name>
</gene>
<comment type="caution">
    <text evidence="1">The sequence shown here is derived from an EMBL/GenBank/DDBJ whole genome shotgun (WGS) entry which is preliminary data.</text>
</comment>
<name>A0A8S9G1C2_BRACR</name>
<evidence type="ECO:0000313" key="1">
    <source>
        <dbReference type="EMBL" id="KAF2539630.1"/>
    </source>
</evidence>
<evidence type="ECO:0000313" key="2">
    <source>
        <dbReference type="Proteomes" id="UP000712281"/>
    </source>
</evidence>
<proteinExistence type="predicted"/>
<dbReference type="EMBL" id="QGKW02002228">
    <property type="protein sequence ID" value="KAF2539630.1"/>
    <property type="molecule type" value="Genomic_DNA"/>
</dbReference>
<sequence length="105" mass="12037">MSETVATGSAMDRSLRSDQANDLDGRYVATDSLRIGRYIATNSFSGRSLRSDRLVRGRSLCGDLVCIFFRRFGSMFFSFDERTKINSTFHRKTFGKSNLYEEFFS</sequence>
<accession>A0A8S9G1C2</accession>
<organism evidence="1 2">
    <name type="scientific">Brassica cretica</name>
    <name type="common">Mustard</name>
    <dbReference type="NCBI Taxonomy" id="69181"/>
    <lineage>
        <taxon>Eukaryota</taxon>
        <taxon>Viridiplantae</taxon>
        <taxon>Streptophyta</taxon>
        <taxon>Embryophyta</taxon>
        <taxon>Tracheophyta</taxon>
        <taxon>Spermatophyta</taxon>
        <taxon>Magnoliopsida</taxon>
        <taxon>eudicotyledons</taxon>
        <taxon>Gunneridae</taxon>
        <taxon>Pentapetalae</taxon>
        <taxon>rosids</taxon>
        <taxon>malvids</taxon>
        <taxon>Brassicales</taxon>
        <taxon>Brassicaceae</taxon>
        <taxon>Brassiceae</taxon>
        <taxon>Brassica</taxon>
    </lineage>
</organism>
<protein>
    <submittedName>
        <fullName evidence="1">Uncharacterized protein</fullName>
    </submittedName>
</protein>
<dbReference type="AlphaFoldDB" id="A0A8S9G1C2"/>
<reference evidence="1" key="1">
    <citation type="submission" date="2019-12" db="EMBL/GenBank/DDBJ databases">
        <title>Genome sequencing and annotation of Brassica cretica.</title>
        <authorList>
            <person name="Studholme D.J."/>
            <person name="Sarris P.F."/>
        </authorList>
    </citation>
    <scope>NUCLEOTIDE SEQUENCE</scope>
    <source>
        <strain evidence="1">PFS-001/15</strain>
        <tissue evidence="1">Leaf</tissue>
    </source>
</reference>
<dbReference type="Proteomes" id="UP000712281">
    <property type="component" value="Unassembled WGS sequence"/>
</dbReference>